<sequence>MDPGKTGGTDQVENDAKPSRKRLDLSVPQVAGSAVAAITAAVLASQLGVYGTVIGAGVVSVVATCGASVFQHVFRRTGEQIRVVTVQAKPKGRQVPAAPTPPRPSPAAAGEVPPRDGEFGEATVHGTRVRGWKRPVRAAVVVFLVAMIGITGFELISGRDLSGGKGTTVGTVVGGGHDRRAPSHTPGDTPDPGQDPGGTSGTGGGGPSDGGTAPAAPPPGTTSGGGAGQGGTSGQGGTPPASPTPTPSHSATTPPATPTPTPTPTGGGNGGKAGNGTSGADGGTNPGGTGGRTPGTGAKTPAG</sequence>
<dbReference type="KEGG" id="slia:HA039_07935"/>
<feature type="transmembrane region" description="Helical" evidence="2">
    <location>
        <begin position="138"/>
        <end position="156"/>
    </location>
</feature>
<feature type="compositionally biased region" description="Low complexity" evidence="1">
    <location>
        <begin position="185"/>
        <end position="194"/>
    </location>
</feature>
<keyword evidence="4" id="KW-1185">Reference proteome</keyword>
<feature type="compositionally biased region" description="Gly residues" evidence="1">
    <location>
        <begin position="222"/>
        <end position="237"/>
    </location>
</feature>
<reference evidence="3 4" key="1">
    <citation type="submission" date="2020-03" db="EMBL/GenBank/DDBJ databases">
        <title>A novel species.</title>
        <authorList>
            <person name="Gao J."/>
        </authorList>
    </citation>
    <scope>NUCLEOTIDE SEQUENCE [LARGE SCALE GENOMIC DNA]</scope>
    <source>
        <strain evidence="3 4">QMT-12</strain>
    </source>
</reference>
<dbReference type="AlphaFoldDB" id="A0A6G9GVE7"/>
<feature type="region of interest" description="Disordered" evidence="1">
    <location>
        <begin position="157"/>
        <end position="303"/>
    </location>
</feature>
<proteinExistence type="predicted"/>
<feature type="compositionally biased region" description="Gly residues" evidence="1">
    <location>
        <begin position="195"/>
        <end position="209"/>
    </location>
</feature>
<feature type="compositionally biased region" description="Gly residues" evidence="1">
    <location>
        <begin position="265"/>
        <end position="294"/>
    </location>
</feature>
<keyword evidence="2" id="KW-1133">Transmembrane helix</keyword>
<dbReference type="RefSeq" id="WP_167025861.1">
    <property type="nucleotide sequence ID" value="NZ_CP050177.1"/>
</dbReference>
<keyword evidence="2" id="KW-0812">Transmembrane</keyword>
<evidence type="ECO:0000313" key="4">
    <source>
        <dbReference type="Proteomes" id="UP000501179"/>
    </source>
</evidence>
<dbReference type="Proteomes" id="UP000501179">
    <property type="component" value="Chromosome"/>
</dbReference>
<protein>
    <submittedName>
        <fullName evidence="3">Uncharacterized protein</fullName>
    </submittedName>
</protein>
<feature type="region of interest" description="Disordered" evidence="1">
    <location>
        <begin position="1"/>
        <end position="24"/>
    </location>
</feature>
<feature type="compositionally biased region" description="Basic and acidic residues" evidence="1">
    <location>
        <begin position="14"/>
        <end position="24"/>
    </location>
</feature>
<feature type="compositionally biased region" description="Gly residues" evidence="1">
    <location>
        <begin position="161"/>
        <end position="175"/>
    </location>
</feature>
<evidence type="ECO:0000256" key="2">
    <source>
        <dbReference type="SAM" id="Phobius"/>
    </source>
</evidence>
<keyword evidence="2" id="KW-0472">Membrane</keyword>
<feature type="region of interest" description="Disordered" evidence="1">
    <location>
        <begin position="90"/>
        <end position="121"/>
    </location>
</feature>
<name>A0A6G9GVE7_9ACTN</name>
<gene>
    <name evidence="3" type="ORF">HA039_07935</name>
</gene>
<dbReference type="EMBL" id="CP050177">
    <property type="protein sequence ID" value="QIQ02242.1"/>
    <property type="molecule type" value="Genomic_DNA"/>
</dbReference>
<evidence type="ECO:0000256" key="1">
    <source>
        <dbReference type="SAM" id="MobiDB-lite"/>
    </source>
</evidence>
<organism evidence="3 4">
    <name type="scientific">Streptomyces liangshanensis</name>
    <dbReference type="NCBI Taxonomy" id="2717324"/>
    <lineage>
        <taxon>Bacteria</taxon>
        <taxon>Bacillati</taxon>
        <taxon>Actinomycetota</taxon>
        <taxon>Actinomycetes</taxon>
        <taxon>Kitasatosporales</taxon>
        <taxon>Streptomycetaceae</taxon>
        <taxon>Streptomyces</taxon>
    </lineage>
</organism>
<evidence type="ECO:0000313" key="3">
    <source>
        <dbReference type="EMBL" id="QIQ02242.1"/>
    </source>
</evidence>
<accession>A0A6G9GVE7</accession>
<feature type="transmembrane region" description="Helical" evidence="2">
    <location>
        <begin position="49"/>
        <end position="70"/>
    </location>
</feature>